<dbReference type="InterPro" id="IPR052161">
    <property type="entry name" value="Mycobact_Acyl-CoA_DH"/>
</dbReference>
<evidence type="ECO:0000313" key="11">
    <source>
        <dbReference type="EMBL" id="CAB4875862.1"/>
    </source>
</evidence>
<evidence type="ECO:0000256" key="4">
    <source>
        <dbReference type="ARBA" id="ARBA00022827"/>
    </source>
</evidence>
<evidence type="ECO:0000256" key="2">
    <source>
        <dbReference type="ARBA" id="ARBA00009347"/>
    </source>
</evidence>
<dbReference type="InterPro" id="IPR006091">
    <property type="entry name" value="Acyl-CoA_Oxase/DH_mid-dom"/>
</dbReference>
<evidence type="ECO:0000256" key="3">
    <source>
        <dbReference type="ARBA" id="ARBA00022630"/>
    </source>
</evidence>
<keyword evidence="5" id="KW-0560">Oxidoreductase</keyword>
<name>A0A6J6UBW9_9ZZZZ</name>
<dbReference type="InterPro" id="IPR037069">
    <property type="entry name" value="AcylCoA_DH/ox_N_sf"/>
</dbReference>
<evidence type="ECO:0000256" key="5">
    <source>
        <dbReference type="ARBA" id="ARBA00023002"/>
    </source>
</evidence>
<dbReference type="Pfam" id="PF00441">
    <property type="entry name" value="Acyl-CoA_dh_1"/>
    <property type="match status" value="1"/>
</dbReference>
<feature type="domain" description="Acyl-CoA dehydrogenase/oxidase C-terminal" evidence="6">
    <location>
        <begin position="282"/>
        <end position="391"/>
    </location>
</feature>
<dbReference type="SUPFAM" id="SSF47203">
    <property type="entry name" value="Acyl-CoA dehydrogenase C-terminal domain-like"/>
    <property type="match status" value="1"/>
</dbReference>
<keyword evidence="4" id="KW-0274">FAD</keyword>
<dbReference type="GO" id="GO:0005886">
    <property type="term" value="C:plasma membrane"/>
    <property type="evidence" value="ECO:0007669"/>
    <property type="project" value="TreeGrafter"/>
</dbReference>
<dbReference type="GO" id="GO:0050660">
    <property type="term" value="F:flavin adenine dinucleotide binding"/>
    <property type="evidence" value="ECO:0007669"/>
    <property type="project" value="InterPro"/>
</dbReference>
<dbReference type="InterPro" id="IPR013786">
    <property type="entry name" value="AcylCoA_DH/ox_N"/>
</dbReference>
<reference evidence="10" key="1">
    <citation type="submission" date="2020-05" db="EMBL/GenBank/DDBJ databases">
        <authorList>
            <person name="Chiriac C."/>
            <person name="Salcher M."/>
            <person name="Ghai R."/>
            <person name="Kavagutti S V."/>
        </authorList>
    </citation>
    <scope>NUCLEOTIDE SEQUENCE</scope>
</reference>
<evidence type="ECO:0000256" key="1">
    <source>
        <dbReference type="ARBA" id="ARBA00001974"/>
    </source>
</evidence>
<evidence type="ECO:0000313" key="9">
    <source>
        <dbReference type="EMBL" id="CAB4707670.1"/>
    </source>
</evidence>
<comment type="similarity">
    <text evidence="2">Belongs to the acyl-CoA dehydrogenase family.</text>
</comment>
<dbReference type="InterPro" id="IPR009100">
    <property type="entry name" value="AcylCoA_DH/oxidase_NM_dom_sf"/>
</dbReference>
<organism evidence="10">
    <name type="scientific">freshwater metagenome</name>
    <dbReference type="NCBI Taxonomy" id="449393"/>
    <lineage>
        <taxon>unclassified sequences</taxon>
        <taxon>metagenomes</taxon>
        <taxon>ecological metagenomes</taxon>
    </lineage>
</organism>
<evidence type="ECO:0000259" key="7">
    <source>
        <dbReference type="Pfam" id="PF02770"/>
    </source>
</evidence>
<dbReference type="GO" id="GO:0016627">
    <property type="term" value="F:oxidoreductase activity, acting on the CH-CH group of donors"/>
    <property type="evidence" value="ECO:0007669"/>
    <property type="project" value="InterPro"/>
</dbReference>
<dbReference type="EMBL" id="CAEZYY010000017">
    <property type="protein sequence ID" value="CAB4757331.1"/>
    <property type="molecule type" value="Genomic_DNA"/>
</dbReference>
<gene>
    <name evidence="9" type="ORF">UFOPK2602_00954</name>
    <name evidence="10" type="ORF">UFOPK2806_01413</name>
    <name evidence="11" type="ORF">UFOPK3417_00996</name>
    <name evidence="12" type="ORF">UFOPK4306_00193</name>
</gene>
<dbReference type="InterPro" id="IPR046373">
    <property type="entry name" value="Acyl-CoA_Oxase/DH_mid-dom_sf"/>
</dbReference>
<evidence type="ECO:0000313" key="12">
    <source>
        <dbReference type="EMBL" id="CAB5052985.1"/>
    </source>
</evidence>
<dbReference type="EMBL" id="CAEZXX010000054">
    <property type="protein sequence ID" value="CAB4707670.1"/>
    <property type="molecule type" value="Genomic_DNA"/>
</dbReference>
<keyword evidence="3" id="KW-0285">Flavoprotein</keyword>
<evidence type="ECO:0000259" key="6">
    <source>
        <dbReference type="Pfam" id="PF00441"/>
    </source>
</evidence>
<accession>A0A6J6UBW9</accession>
<dbReference type="InterPro" id="IPR036250">
    <property type="entry name" value="AcylCo_DH-like_C"/>
</dbReference>
<dbReference type="Pfam" id="PF02771">
    <property type="entry name" value="Acyl-CoA_dh_N"/>
    <property type="match status" value="1"/>
</dbReference>
<dbReference type="InterPro" id="IPR009075">
    <property type="entry name" value="AcylCo_DH/oxidase_C"/>
</dbReference>
<evidence type="ECO:0000313" key="10">
    <source>
        <dbReference type="EMBL" id="CAB4757331.1"/>
    </source>
</evidence>
<dbReference type="PANTHER" id="PTHR43292:SF4">
    <property type="entry name" value="ACYL-COA DEHYDROGENASE FADE34"/>
    <property type="match status" value="1"/>
</dbReference>
<feature type="domain" description="Acyl-CoA dehydrogenase/oxidase N-terminal" evidence="8">
    <location>
        <begin position="17"/>
        <end position="103"/>
    </location>
</feature>
<dbReference type="Gene3D" id="2.40.110.10">
    <property type="entry name" value="Butyryl-CoA Dehydrogenase, subunit A, domain 2"/>
    <property type="match status" value="1"/>
</dbReference>
<dbReference type="PANTHER" id="PTHR43292">
    <property type="entry name" value="ACYL-COA DEHYDROGENASE"/>
    <property type="match status" value="1"/>
</dbReference>
<comment type="cofactor">
    <cofactor evidence="1">
        <name>FAD</name>
        <dbReference type="ChEBI" id="CHEBI:57692"/>
    </cofactor>
</comment>
<dbReference type="SUPFAM" id="SSF56645">
    <property type="entry name" value="Acyl-CoA dehydrogenase NM domain-like"/>
    <property type="match status" value="1"/>
</dbReference>
<dbReference type="Gene3D" id="1.20.140.10">
    <property type="entry name" value="Butyryl-CoA Dehydrogenase, subunit A, domain 3"/>
    <property type="match status" value="1"/>
</dbReference>
<evidence type="ECO:0000259" key="8">
    <source>
        <dbReference type="Pfam" id="PF02771"/>
    </source>
</evidence>
<sequence>MINAESVRSEVRAWLGANWDENRPLREWRDLLADSGWGCPAWPVEWFGRGLSPSLAAVVDSEFDRIEAVGVAGGGAMSLAAPTILEHGSDDVKSRLLRPALTGQHRWCQLFSEPGNGSDLAGLTTRAELDGDEWVITGQKLWTTGAVKADWAILVARTNFDVPKHKGITYFVIDMHQPGIEVRPLMQMNRYASFNEVFLTEARVPTHNVIGAVGEGWRVALATLAHERSLPSTRAFQAGTNRTGRCRDEAVAEATDYFKTYVWYPQRAGRADLTIPRAQAAGVIDDPVIRDALMRLRCLDQTAKWTAQRARAARLAGKPPGPEGSIGKLVGSHIARMSADVHARIAGADGMLSGTDAPLDGLIHEILISVPGQSIAGGTDEIQRNILGERSLGLPKEPSVDADIAFRQVRTNPDRH</sequence>
<dbReference type="Pfam" id="PF02770">
    <property type="entry name" value="Acyl-CoA_dh_M"/>
    <property type="match status" value="1"/>
</dbReference>
<dbReference type="FunFam" id="2.40.110.10:FF:000011">
    <property type="entry name" value="Acyl-CoA dehydrogenase FadE34"/>
    <property type="match status" value="1"/>
</dbReference>
<dbReference type="AlphaFoldDB" id="A0A6J6UBW9"/>
<dbReference type="EMBL" id="CAFBLR010000086">
    <property type="protein sequence ID" value="CAB4875862.1"/>
    <property type="molecule type" value="Genomic_DNA"/>
</dbReference>
<proteinExistence type="inferred from homology"/>
<dbReference type="EMBL" id="CAFBQP010000005">
    <property type="protein sequence ID" value="CAB5052985.1"/>
    <property type="molecule type" value="Genomic_DNA"/>
</dbReference>
<protein>
    <submittedName>
        <fullName evidence="10">Unannotated protein</fullName>
    </submittedName>
</protein>
<dbReference type="Gene3D" id="1.10.540.10">
    <property type="entry name" value="Acyl-CoA dehydrogenase/oxidase, N-terminal domain"/>
    <property type="match status" value="1"/>
</dbReference>
<feature type="domain" description="Acyl-CoA oxidase/dehydrogenase middle" evidence="7">
    <location>
        <begin position="108"/>
        <end position="186"/>
    </location>
</feature>